<dbReference type="PANTHER" id="PTHR11092:SF0">
    <property type="entry name" value="EPIMERASE FAMILY PROTEIN SDR39U1"/>
    <property type="match status" value="1"/>
</dbReference>
<comment type="caution">
    <text evidence="4">The sequence shown here is derived from an EMBL/GenBank/DDBJ whole genome shotgun (WGS) entry which is preliminary data.</text>
</comment>
<dbReference type="Pfam" id="PF01370">
    <property type="entry name" value="Epimerase"/>
    <property type="match status" value="1"/>
</dbReference>
<evidence type="ECO:0000259" key="3">
    <source>
        <dbReference type="Pfam" id="PF08338"/>
    </source>
</evidence>
<dbReference type="InterPro" id="IPR001509">
    <property type="entry name" value="Epimerase_deHydtase"/>
</dbReference>
<dbReference type="Gene3D" id="3.40.50.720">
    <property type="entry name" value="NAD(P)-binding Rossmann-like Domain"/>
    <property type="match status" value="1"/>
</dbReference>
<name>A0A4Q1B2K1_9BACT</name>
<dbReference type="Pfam" id="PF08338">
    <property type="entry name" value="DUF1731"/>
    <property type="match status" value="1"/>
</dbReference>
<dbReference type="InterPro" id="IPR013549">
    <property type="entry name" value="DUF1731"/>
</dbReference>
<proteinExistence type="inferred from homology"/>
<evidence type="ECO:0000256" key="1">
    <source>
        <dbReference type="ARBA" id="ARBA00009353"/>
    </source>
</evidence>
<dbReference type="EMBL" id="NXIE01000002">
    <property type="protein sequence ID" value="RXK13015.1"/>
    <property type="molecule type" value="Genomic_DNA"/>
</dbReference>
<dbReference type="OrthoDB" id="5292533at2"/>
<feature type="domain" description="NAD-dependent epimerase/dehydratase" evidence="2">
    <location>
        <begin position="4"/>
        <end position="208"/>
    </location>
</feature>
<sequence>MKTIAITGSSGFVGTNIKSFFSKKDFDVISIKREDLKNKAKLLSIIEKAHIVINLAGANIINRWTDSYKKLLYSSRIDTTKALVHAMTKAKVKPELFISTSAVGIYSNKDCYDEEYFEYADDFLSTLCKNWEKEALKAKELDIRTSIFRFGIVLGKGGALEKMLLPFKMGVGGTIGTGNQHFSFIHIDDLLNAYKFVIENVDLNGVFNLTSPMPTTNKGLTKALGTALNRPTLLPVPEFMLNLIFSEGAKVLTDGQCVEPKRLVDSGFVFKHTTIDETINSIVNRK</sequence>
<reference evidence="4 5" key="1">
    <citation type="submission" date="2017-09" db="EMBL/GenBank/DDBJ databases">
        <title>Genomics of the genus Arcobacter.</title>
        <authorList>
            <person name="Perez-Cataluna A."/>
            <person name="Figueras M.J."/>
            <person name="Salas-Masso N."/>
        </authorList>
    </citation>
    <scope>NUCLEOTIDE SEQUENCE [LARGE SCALE GENOMIC DNA]</scope>
    <source>
        <strain evidence="4 5">F156-34</strain>
    </source>
</reference>
<dbReference type="NCBIfam" id="TIGR01777">
    <property type="entry name" value="yfcH"/>
    <property type="match status" value="1"/>
</dbReference>
<dbReference type="AlphaFoldDB" id="A0A4Q1B2K1"/>
<dbReference type="InterPro" id="IPR010099">
    <property type="entry name" value="SDR39U1"/>
</dbReference>
<evidence type="ECO:0000313" key="4">
    <source>
        <dbReference type="EMBL" id="RXK13015.1"/>
    </source>
</evidence>
<dbReference type="InterPro" id="IPR036291">
    <property type="entry name" value="NAD(P)-bd_dom_sf"/>
</dbReference>
<comment type="similarity">
    <text evidence="1">Belongs to the NAD(P)-dependent epimerase/dehydratase family. SDR39U1 subfamily.</text>
</comment>
<evidence type="ECO:0000259" key="2">
    <source>
        <dbReference type="Pfam" id="PF01370"/>
    </source>
</evidence>
<dbReference type="Proteomes" id="UP000289718">
    <property type="component" value="Unassembled WGS sequence"/>
</dbReference>
<dbReference type="SUPFAM" id="SSF51735">
    <property type="entry name" value="NAD(P)-binding Rossmann-fold domains"/>
    <property type="match status" value="1"/>
</dbReference>
<protein>
    <submittedName>
        <fullName evidence="4">TIGR01777 family protein</fullName>
    </submittedName>
</protein>
<feature type="domain" description="DUF1731" evidence="3">
    <location>
        <begin position="236"/>
        <end position="280"/>
    </location>
</feature>
<gene>
    <name evidence="4" type="ORF">CP965_04215</name>
</gene>
<evidence type="ECO:0000313" key="5">
    <source>
        <dbReference type="Proteomes" id="UP000289718"/>
    </source>
</evidence>
<dbReference type="RefSeq" id="WP_129060834.1">
    <property type="nucleotide sequence ID" value="NZ_NXIE01000002.1"/>
</dbReference>
<organism evidence="4 5">
    <name type="scientific">Halarcobacter mediterraneus</name>
    <dbReference type="NCBI Taxonomy" id="2023153"/>
    <lineage>
        <taxon>Bacteria</taxon>
        <taxon>Pseudomonadati</taxon>
        <taxon>Campylobacterota</taxon>
        <taxon>Epsilonproteobacteria</taxon>
        <taxon>Campylobacterales</taxon>
        <taxon>Arcobacteraceae</taxon>
        <taxon>Halarcobacter</taxon>
    </lineage>
</organism>
<keyword evidence="5" id="KW-1185">Reference proteome</keyword>
<dbReference type="PANTHER" id="PTHR11092">
    <property type="entry name" value="SUGAR NUCLEOTIDE EPIMERASE RELATED"/>
    <property type="match status" value="1"/>
</dbReference>
<accession>A0A4Q1B2K1</accession>